<proteinExistence type="predicted"/>
<accession>A0A0D4DCM4</accession>
<feature type="coiled-coil region" evidence="1">
    <location>
        <begin position="2"/>
        <end position="43"/>
    </location>
</feature>
<evidence type="ECO:0000313" key="3">
    <source>
        <dbReference type="EMBL" id="AJT61561.1"/>
    </source>
</evidence>
<sequence>MIDHLKSEIARLNDDMTCASEAHQSLLSENQRMKEALECAEKAFRAAGDLHMAERMIQAVTGQRPRPAGFQKPTSRKVA</sequence>
<protein>
    <submittedName>
        <fullName evidence="3">Uncharacterized protein</fullName>
    </submittedName>
</protein>
<feature type="region of interest" description="Disordered" evidence="2">
    <location>
        <begin position="59"/>
        <end position="79"/>
    </location>
</feature>
<evidence type="ECO:0000256" key="2">
    <source>
        <dbReference type="SAM" id="MobiDB-lite"/>
    </source>
</evidence>
<keyword evidence="3" id="KW-0614">Plasmid</keyword>
<evidence type="ECO:0000256" key="1">
    <source>
        <dbReference type="SAM" id="Coils"/>
    </source>
</evidence>
<keyword evidence="1" id="KW-0175">Coiled coil</keyword>
<geneLocation type="plasmid" evidence="3">
    <name>pHRB800</name>
</geneLocation>
<organism evidence="3">
    <name type="scientific">Rhizobium meliloti</name>
    <name type="common">Ensifer meliloti</name>
    <name type="synonym">Sinorhizobium meliloti</name>
    <dbReference type="NCBI Taxonomy" id="382"/>
    <lineage>
        <taxon>Bacteria</taxon>
        <taxon>Pseudomonadati</taxon>
        <taxon>Pseudomonadota</taxon>
        <taxon>Alphaproteobacteria</taxon>
        <taxon>Hyphomicrobiales</taxon>
        <taxon>Rhizobiaceae</taxon>
        <taxon>Sinorhizobium/Ensifer group</taxon>
        <taxon>Sinorhizobium</taxon>
    </lineage>
</organism>
<dbReference type="AlphaFoldDB" id="A0A0D4DCM4"/>
<dbReference type="EMBL" id="CP011000">
    <property type="protein sequence ID" value="AJT61561.1"/>
    <property type="molecule type" value="Genomic_DNA"/>
</dbReference>
<name>A0A0D4DCM4_RHIML</name>
<reference evidence="3" key="1">
    <citation type="journal article" date="2015" name="Proc. Natl. Acad. Sci. U.S.A.">
        <title>Rhizobial peptidase HrrP cleaves host-encoded signaling peptides and mediates symbiotic compatibility.</title>
        <authorList>
            <person name="Price P.A."/>
            <person name="Tanner H.R."/>
            <person name="Dillon B.A."/>
            <person name="Shabab M."/>
            <person name="Walker G.C."/>
            <person name="Griffitts J.S."/>
        </authorList>
    </citation>
    <scope>NUCLEOTIDE SEQUENCE</scope>
    <source>
        <strain evidence="3">USDA1963</strain>
        <plasmid evidence="3">pHRB800</plasmid>
    </source>
</reference>